<evidence type="ECO:0000256" key="5">
    <source>
        <dbReference type="ARBA" id="ARBA00022882"/>
    </source>
</evidence>
<feature type="compositionally biased region" description="Basic and acidic residues" evidence="12">
    <location>
        <begin position="238"/>
        <end position="247"/>
    </location>
</feature>
<evidence type="ECO:0000259" key="13">
    <source>
        <dbReference type="Pfam" id="PF17655"/>
    </source>
</evidence>
<dbReference type="EMBL" id="OD564434">
    <property type="protein sequence ID" value="CAD7438316.1"/>
    <property type="molecule type" value="Genomic_DNA"/>
</dbReference>
<keyword evidence="6 11" id="KW-0630">Potassium</keyword>
<comment type="similarity">
    <text evidence="11">Belongs to the inward rectifier-type potassium channel (TC 1.A.2.1) family.</text>
</comment>
<reference evidence="14" key="1">
    <citation type="submission" date="2020-11" db="EMBL/GenBank/DDBJ databases">
        <authorList>
            <person name="Tran Van P."/>
        </authorList>
    </citation>
    <scope>NUCLEOTIDE SEQUENCE</scope>
</reference>
<keyword evidence="10 11" id="KW-0407">Ion channel</keyword>
<dbReference type="Gene3D" id="2.60.40.1400">
    <property type="entry name" value="G protein-activated inward rectifier potassium channel 1"/>
    <property type="match status" value="1"/>
</dbReference>
<accession>A0A7R9EN63</accession>
<dbReference type="PANTHER" id="PTHR11767:SF113">
    <property type="entry name" value="INWARDLY RECTIFYING POTASSIUM CHANNEL 2, ISOFORM D"/>
    <property type="match status" value="1"/>
</dbReference>
<gene>
    <name evidence="14" type="ORF">TBIB3V08_LOCUS910</name>
</gene>
<organism evidence="14">
    <name type="scientific">Timema bartmani</name>
    <dbReference type="NCBI Taxonomy" id="61472"/>
    <lineage>
        <taxon>Eukaryota</taxon>
        <taxon>Metazoa</taxon>
        <taxon>Ecdysozoa</taxon>
        <taxon>Arthropoda</taxon>
        <taxon>Hexapoda</taxon>
        <taxon>Insecta</taxon>
        <taxon>Pterygota</taxon>
        <taxon>Neoptera</taxon>
        <taxon>Polyneoptera</taxon>
        <taxon>Phasmatodea</taxon>
        <taxon>Timematodea</taxon>
        <taxon>Timematoidea</taxon>
        <taxon>Timematidae</taxon>
        <taxon>Timema</taxon>
    </lineage>
</organism>
<dbReference type="GO" id="GO:0005242">
    <property type="term" value="F:inward rectifier potassium channel activity"/>
    <property type="evidence" value="ECO:0007669"/>
    <property type="project" value="InterPro"/>
</dbReference>
<comment type="subcellular location">
    <subcellularLocation>
        <location evidence="1 11">Membrane</location>
        <topology evidence="1 11">Multi-pass membrane protein</topology>
    </subcellularLocation>
</comment>
<dbReference type="InterPro" id="IPR016449">
    <property type="entry name" value="K_chnl_inward-rec_Kir"/>
</dbReference>
<dbReference type="InterPro" id="IPR041647">
    <property type="entry name" value="IRK_C"/>
</dbReference>
<evidence type="ECO:0000256" key="4">
    <source>
        <dbReference type="ARBA" id="ARBA00022692"/>
    </source>
</evidence>
<evidence type="ECO:0000256" key="10">
    <source>
        <dbReference type="ARBA" id="ARBA00023303"/>
    </source>
</evidence>
<evidence type="ECO:0000256" key="1">
    <source>
        <dbReference type="ARBA" id="ARBA00004141"/>
    </source>
</evidence>
<evidence type="ECO:0000256" key="11">
    <source>
        <dbReference type="RuleBase" id="RU003822"/>
    </source>
</evidence>
<keyword evidence="7" id="KW-1133">Transmembrane helix</keyword>
<evidence type="ECO:0000256" key="6">
    <source>
        <dbReference type="ARBA" id="ARBA00022958"/>
    </source>
</evidence>
<keyword evidence="4 11" id="KW-0812">Transmembrane</keyword>
<dbReference type="Pfam" id="PF17655">
    <property type="entry name" value="IRK_C"/>
    <property type="match status" value="1"/>
</dbReference>
<proteinExistence type="inferred from homology"/>
<evidence type="ECO:0000313" key="14">
    <source>
        <dbReference type="EMBL" id="CAD7438316.1"/>
    </source>
</evidence>
<dbReference type="SUPFAM" id="SSF81296">
    <property type="entry name" value="E set domains"/>
    <property type="match status" value="1"/>
</dbReference>
<dbReference type="InterPro" id="IPR014756">
    <property type="entry name" value="Ig_E-set"/>
</dbReference>
<dbReference type="PANTHER" id="PTHR11767">
    <property type="entry name" value="INWARD RECTIFIER POTASSIUM CHANNEL"/>
    <property type="match status" value="1"/>
</dbReference>
<evidence type="ECO:0000256" key="3">
    <source>
        <dbReference type="ARBA" id="ARBA00022538"/>
    </source>
</evidence>
<feature type="domain" description="Inward rectifier potassium channel C-terminal" evidence="13">
    <location>
        <begin position="48"/>
        <end position="122"/>
    </location>
</feature>
<sequence length="360" mass="41022">MFNMENQHATGLGIRTPTKECPEANFVMCMQGIVGVAIQSVMVSIVFAKMFDILVILKGTIEATDQIFQMKSSYLPNEIFWGQRFQSVVSYNKDLWSYEVDYNMFNCTYHVDTPLRSARESEGSRAQDQVRHNTTDWLNLEEVNPHLRGGRVENHLGKTTPSSPDRDLNLDLPVLGGLAQHDWRVSQLRHQEDYTSLEEYTQTFHVEGEWRNIGLSCSENPESREPLQLNLTQSGDEGNARYTKETGGDGDLNKIPTKGRRSTNSLFLLPMASTRSLQAWQPACECDSSLQDYPLRLPHGLRRYSPNRLDCRHWGDRGSIPDETSEVVIYSKSPARLETSVMLGWSYRALQGCRLDHGRK</sequence>
<keyword evidence="3 11" id="KW-0633">Potassium transport</keyword>
<evidence type="ECO:0000256" key="12">
    <source>
        <dbReference type="SAM" id="MobiDB-lite"/>
    </source>
</evidence>
<dbReference type="GO" id="GO:0005886">
    <property type="term" value="C:plasma membrane"/>
    <property type="evidence" value="ECO:0007669"/>
    <property type="project" value="TreeGrafter"/>
</dbReference>
<dbReference type="PRINTS" id="PR01320">
    <property type="entry name" value="KIRCHANNEL"/>
</dbReference>
<dbReference type="GO" id="GO:1990573">
    <property type="term" value="P:potassium ion import across plasma membrane"/>
    <property type="evidence" value="ECO:0007669"/>
    <property type="project" value="TreeGrafter"/>
</dbReference>
<dbReference type="InterPro" id="IPR013518">
    <property type="entry name" value="K_chnl_inward-rec_Kir_cyto"/>
</dbReference>
<keyword evidence="9" id="KW-0472">Membrane</keyword>
<evidence type="ECO:0000256" key="8">
    <source>
        <dbReference type="ARBA" id="ARBA00023065"/>
    </source>
</evidence>
<protein>
    <recommendedName>
        <fullName evidence="13">Inward rectifier potassium channel C-terminal domain-containing protein</fullName>
    </recommendedName>
</protein>
<dbReference type="AlphaFoldDB" id="A0A7R9EN63"/>
<keyword evidence="8 11" id="KW-0406">Ion transport</keyword>
<feature type="region of interest" description="Disordered" evidence="12">
    <location>
        <begin position="232"/>
        <end position="257"/>
    </location>
</feature>
<dbReference type="GO" id="GO:0034765">
    <property type="term" value="P:regulation of monoatomic ion transmembrane transport"/>
    <property type="evidence" value="ECO:0007669"/>
    <property type="project" value="TreeGrafter"/>
</dbReference>
<keyword evidence="2 11" id="KW-0813">Transport</keyword>
<evidence type="ECO:0000256" key="2">
    <source>
        <dbReference type="ARBA" id="ARBA00022448"/>
    </source>
</evidence>
<keyword evidence="5 11" id="KW-0851">Voltage-gated channel</keyword>
<evidence type="ECO:0000256" key="7">
    <source>
        <dbReference type="ARBA" id="ARBA00022989"/>
    </source>
</evidence>
<dbReference type="Gene3D" id="1.10.287.70">
    <property type="match status" value="1"/>
</dbReference>
<name>A0A7R9EN63_9NEOP</name>
<dbReference type="GO" id="GO:0034702">
    <property type="term" value="C:monoatomic ion channel complex"/>
    <property type="evidence" value="ECO:0007669"/>
    <property type="project" value="UniProtKB-KW"/>
</dbReference>
<evidence type="ECO:0000256" key="9">
    <source>
        <dbReference type="ARBA" id="ARBA00023136"/>
    </source>
</evidence>